<dbReference type="Gene3D" id="3.40.720.10">
    <property type="entry name" value="Alkaline Phosphatase, subunit A"/>
    <property type="match status" value="2"/>
</dbReference>
<dbReference type="InterPro" id="IPR007312">
    <property type="entry name" value="Phosphoesterase"/>
</dbReference>
<evidence type="ECO:0000256" key="2">
    <source>
        <dbReference type="ARBA" id="ARBA00023026"/>
    </source>
</evidence>
<feature type="region of interest" description="Disordered" evidence="3">
    <location>
        <begin position="485"/>
        <end position="504"/>
    </location>
</feature>
<dbReference type="Pfam" id="PF04185">
    <property type="entry name" value="Phosphoesterase"/>
    <property type="match status" value="1"/>
</dbReference>
<name>A0ABT9UFI5_9MICC</name>
<keyword evidence="2" id="KW-0843">Virulence</keyword>
<sequence length="532" mass="56843">MASGWVALVLGALLVFAGSGAAGGPVSAGAGIAKIKHVVIITQENRSFDSYFGTYPGADGIPMVNGQPAVCLPDPARGGCARPFHNPADSNVGAPHSHNDEVADVDNGAMDGFVAQAEKSLAGCTATQANCPYRNSTTTDVMGYHDGTDLPNYWEYARNFTLQDHMFASASAWSLPAHLYLVSEWSAKCTTAGDPASCTNALQNPDSGPDPEIIGNTLIGKCQAAADLAPCKDGLAAAGISPDMAAAVDQLINASCKPTDSYNACQSAVDAANVPTALKQRLSEAAKHLHLPDYAWTDLTYILHQQHVSWNYYVFNGTEPDCRNDAATCTPVKQDAKTPGLWNPLLYFDTVKQDGELGNIQPLTNFYDAARRGALPAVTWIAPTDKVSEHAPAKISTGQQYVAGLINAIMSGPDWNSTAIFLNWDDWGGFYDHVAPPVADGNGYGFRVPSLIISPYAKKGYIDHQTLSQDAYIKFIEDDFLHGQRIDPATDGRPDPRPDVRETNPLLGDLTQAFDFTQAPLPPHLLANASTY</sequence>
<proteinExistence type="predicted"/>
<dbReference type="RefSeq" id="WP_307489385.1">
    <property type="nucleotide sequence ID" value="NZ_JAUSSY010000005.1"/>
</dbReference>
<dbReference type="InterPro" id="IPR017850">
    <property type="entry name" value="Alkaline_phosphatase_core_sf"/>
</dbReference>
<evidence type="ECO:0000256" key="3">
    <source>
        <dbReference type="SAM" id="MobiDB-lite"/>
    </source>
</evidence>
<accession>A0ABT9UFI5</accession>
<keyword evidence="4" id="KW-0732">Signal</keyword>
<keyword evidence="1" id="KW-0378">Hydrolase</keyword>
<dbReference type="PANTHER" id="PTHR31956:SF1">
    <property type="entry name" value="NON-SPECIFIC PHOSPHOLIPASE C1"/>
    <property type="match status" value="1"/>
</dbReference>
<feature type="chain" id="PRO_5047493264" evidence="4">
    <location>
        <begin position="22"/>
        <end position="532"/>
    </location>
</feature>
<dbReference type="EMBL" id="JAUSSY010000005">
    <property type="protein sequence ID" value="MDQ0118398.1"/>
    <property type="molecule type" value="Genomic_DNA"/>
</dbReference>
<dbReference type="PANTHER" id="PTHR31956">
    <property type="entry name" value="NON-SPECIFIC PHOSPHOLIPASE C4-RELATED"/>
    <property type="match status" value="1"/>
</dbReference>
<comment type="caution">
    <text evidence="5">The sequence shown here is derived from an EMBL/GenBank/DDBJ whole genome shotgun (WGS) entry which is preliminary data.</text>
</comment>
<evidence type="ECO:0000313" key="5">
    <source>
        <dbReference type="EMBL" id="MDQ0118398.1"/>
    </source>
</evidence>
<gene>
    <name evidence="5" type="ORF">J2T22_001576</name>
</gene>
<feature type="compositionally biased region" description="Basic and acidic residues" evidence="3">
    <location>
        <begin position="485"/>
        <end position="502"/>
    </location>
</feature>
<evidence type="ECO:0000256" key="1">
    <source>
        <dbReference type="ARBA" id="ARBA00022801"/>
    </source>
</evidence>
<keyword evidence="6" id="KW-1185">Reference proteome</keyword>
<evidence type="ECO:0000313" key="6">
    <source>
        <dbReference type="Proteomes" id="UP001226389"/>
    </source>
</evidence>
<reference evidence="5 6" key="1">
    <citation type="submission" date="2023-07" db="EMBL/GenBank/DDBJ databases">
        <title>Sorghum-associated microbial communities from plants grown in Nebraska, USA.</title>
        <authorList>
            <person name="Schachtman D."/>
        </authorList>
    </citation>
    <scope>NUCLEOTIDE SEQUENCE [LARGE SCALE GENOMIC DNA]</scope>
    <source>
        <strain evidence="5 6">DS994</strain>
    </source>
</reference>
<protein>
    <submittedName>
        <fullName evidence="5">Phospholipase C</fullName>
    </submittedName>
</protein>
<feature type="signal peptide" evidence="4">
    <location>
        <begin position="1"/>
        <end position="21"/>
    </location>
</feature>
<dbReference type="Proteomes" id="UP001226389">
    <property type="component" value="Unassembled WGS sequence"/>
</dbReference>
<organism evidence="5 6">
    <name type="scientific">Pseudarthrobacter defluvii</name>
    <dbReference type="NCBI Taxonomy" id="410837"/>
    <lineage>
        <taxon>Bacteria</taxon>
        <taxon>Bacillati</taxon>
        <taxon>Actinomycetota</taxon>
        <taxon>Actinomycetes</taxon>
        <taxon>Micrococcales</taxon>
        <taxon>Micrococcaceae</taxon>
        <taxon>Pseudarthrobacter</taxon>
    </lineage>
</organism>
<evidence type="ECO:0000256" key="4">
    <source>
        <dbReference type="SAM" id="SignalP"/>
    </source>
</evidence>